<accession>A0A699KXP6</accession>
<keyword evidence="1" id="KW-0812">Transmembrane</keyword>
<keyword evidence="1" id="KW-1133">Transmembrane helix</keyword>
<comment type="caution">
    <text evidence="2">The sequence shown here is derived from an EMBL/GenBank/DDBJ whole genome shotgun (WGS) entry which is preliminary data.</text>
</comment>
<feature type="transmembrane region" description="Helical" evidence="1">
    <location>
        <begin position="295"/>
        <end position="323"/>
    </location>
</feature>
<reference evidence="2" key="1">
    <citation type="journal article" date="2019" name="Sci. Rep.">
        <title>Draft genome of Tanacetum cinerariifolium, the natural source of mosquito coil.</title>
        <authorList>
            <person name="Yamashiro T."/>
            <person name="Shiraishi A."/>
            <person name="Satake H."/>
            <person name="Nakayama K."/>
        </authorList>
    </citation>
    <scope>NUCLEOTIDE SEQUENCE</scope>
</reference>
<dbReference type="AlphaFoldDB" id="A0A699KXP6"/>
<feature type="transmembrane region" description="Helical" evidence="1">
    <location>
        <begin position="187"/>
        <end position="208"/>
    </location>
</feature>
<organism evidence="2">
    <name type="scientific">Tanacetum cinerariifolium</name>
    <name type="common">Dalmatian daisy</name>
    <name type="synonym">Chrysanthemum cinerariifolium</name>
    <dbReference type="NCBI Taxonomy" id="118510"/>
    <lineage>
        <taxon>Eukaryota</taxon>
        <taxon>Viridiplantae</taxon>
        <taxon>Streptophyta</taxon>
        <taxon>Embryophyta</taxon>
        <taxon>Tracheophyta</taxon>
        <taxon>Spermatophyta</taxon>
        <taxon>Magnoliopsida</taxon>
        <taxon>eudicotyledons</taxon>
        <taxon>Gunneridae</taxon>
        <taxon>Pentapetalae</taxon>
        <taxon>asterids</taxon>
        <taxon>campanulids</taxon>
        <taxon>Asterales</taxon>
        <taxon>Asteraceae</taxon>
        <taxon>Asteroideae</taxon>
        <taxon>Anthemideae</taxon>
        <taxon>Anthemidinae</taxon>
        <taxon>Tanacetum</taxon>
    </lineage>
</organism>
<feature type="non-terminal residue" evidence="2">
    <location>
        <position position="1"/>
    </location>
</feature>
<keyword evidence="1" id="KW-0472">Membrane</keyword>
<sequence length="325" mass="35249">CSITEFVYLVEAHHHLNPIFVLKDNSPRRLDDGVVMLVLEAHGHPLRFGEVHLSLVAFNPKLEVFYALAYNQLSGPLVDGRSGPPSGNGLLTLFLNMGSSTLSQELVAFFHLNQSINMAISSVCARSESSGGGSRVAGHSSSKGFHQPWLKFTVGIWALSMSSSSDDCACSSGAIFSSISRFAWQSLWMDFLGLWMTVEVVMVALRLIQKLQKPSKLRKGPLVEEEEVAYEMETQSDHSSLTFQELQIAACGHHETCRNQLPTCASEGSLSYQPLIRSAMMCSNSPMRFTNMASVVLCCGACGGGNVVVVVVVVVVMLVVVALSC</sequence>
<name>A0A699KXP6_TANCI</name>
<proteinExistence type="predicted"/>
<protein>
    <submittedName>
        <fullName evidence="2">Uncharacterized protein</fullName>
    </submittedName>
</protein>
<dbReference type="EMBL" id="BKCJ010551778">
    <property type="protein sequence ID" value="GFB09925.1"/>
    <property type="molecule type" value="Genomic_DNA"/>
</dbReference>
<evidence type="ECO:0000256" key="1">
    <source>
        <dbReference type="SAM" id="Phobius"/>
    </source>
</evidence>
<evidence type="ECO:0000313" key="2">
    <source>
        <dbReference type="EMBL" id="GFB09925.1"/>
    </source>
</evidence>
<gene>
    <name evidence="2" type="ORF">Tci_681896</name>
</gene>